<proteinExistence type="predicted"/>
<protein>
    <recommendedName>
        <fullName evidence="2">Bacteriophage T5 Orf172 DNA-binding domain-containing protein</fullName>
    </recommendedName>
</protein>
<evidence type="ECO:0000256" key="1">
    <source>
        <dbReference type="SAM" id="MobiDB-lite"/>
    </source>
</evidence>
<feature type="region of interest" description="Disordered" evidence="1">
    <location>
        <begin position="123"/>
        <end position="206"/>
    </location>
</feature>
<feature type="domain" description="Bacteriophage T5 Orf172 DNA-binding" evidence="2">
    <location>
        <begin position="292"/>
        <end position="413"/>
    </location>
</feature>
<dbReference type="PANTHER" id="PTHR28094">
    <property type="entry name" value="MEIOTICALLY UP-REGULATED GENE 113 PROTEIN"/>
    <property type="match status" value="1"/>
</dbReference>
<evidence type="ECO:0000313" key="3">
    <source>
        <dbReference type="EMBL" id="SPN98688.1"/>
    </source>
</evidence>
<dbReference type="SMART" id="SM00974">
    <property type="entry name" value="T5orf172"/>
    <property type="match status" value="1"/>
</dbReference>
<dbReference type="InterPro" id="IPR018306">
    <property type="entry name" value="Phage_T5_Orf172_DNA-bd"/>
</dbReference>
<feature type="compositionally biased region" description="Low complexity" evidence="1">
    <location>
        <begin position="334"/>
        <end position="344"/>
    </location>
</feature>
<evidence type="ECO:0000259" key="2">
    <source>
        <dbReference type="SMART" id="SM00974"/>
    </source>
</evidence>
<feature type="region of interest" description="Disordered" evidence="1">
    <location>
        <begin position="334"/>
        <end position="356"/>
    </location>
</feature>
<sequence>MPFIQNTPESLLARSDSLDPSTTCAGITSAGLPCRRALASSSQSSRIRSSGADERFCWQHRGQSVASTPTKAPARAGTRASLDTLADRLGIVSLEEKKGRGKKAAGGTLSCCLCFSIPIEEVDAGPRPQPRPLQRPEKTVSTPTRPPAVVVTPTKTKPHSSPGGLAGSPGKLSPSPGPRLPSSPRQRVSSSGGHPNQAGGYLDLIPPTTDPLTASLLLAELGRPHVDSEEPGYIYVFWMTPPSRRTVPVDEARELLGSGRGAKGSRGSGRLSDVVGSYNRDAAPRDGKEGKGDNTMLLKIGRASNVQRRMNEWSRQCGYEIEVLRFYPYIPSRGTTPVPSPGSSPGAGGSKAGPRMTPHVKRVERLVHIELAGLGMKATRGKCEVCGREHREWFEVEGSRRGVGRVDEVIRRWTDWDEGI</sequence>
<feature type="compositionally biased region" description="Gly residues" evidence="1">
    <location>
        <begin position="258"/>
        <end position="267"/>
    </location>
</feature>
<dbReference type="AlphaFoldDB" id="A0AAE8MTR9"/>
<keyword evidence="4" id="KW-1185">Reference proteome</keyword>
<evidence type="ECO:0000313" key="4">
    <source>
        <dbReference type="Proteomes" id="UP001187682"/>
    </source>
</evidence>
<dbReference type="EMBL" id="ONZQ02000002">
    <property type="protein sequence ID" value="SPN98688.1"/>
    <property type="molecule type" value="Genomic_DNA"/>
</dbReference>
<dbReference type="Proteomes" id="UP001187682">
    <property type="component" value="Unassembled WGS sequence"/>
</dbReference>
<comment type="caution">
    <text evidence="3">The sequence shown here is derived from an EMBL/GenBank/DDBJ whole genome shotgun (WGS) entry which is preliminary data.</text>
</comment>
<feature type="compositionally biased region" description="Basic and acidic residues" evidence="1">
    <location>
        <begin position="282"/>
        <end position="292"/>
    </location>
</feature>
<dbReference type="PANTHER" id="PTHR28094:SF2">
    <property type="entry name" value="BACTERIOPHAGE T5 ORF172 DNA-BINDING DOMAIN-CONTAINING PROTEIN"/>
    <property type="match status" value="1"/>
</dbReference>
<gene>
    <name evidence="3" type="ORF">DNG_01732</name>
</gene>
<reference evidence="3" key="1">
    <citation type="submission" date="2018-03" db="EMBL/GenBank/DDBJ databases">
        <authorList>
            <person name="Guldener U."/>
        </authorList>
    </citation>
    <scope>NUCLEOTIDE SEQUENCE</scope>
</reference>
<feature type="compositionally biased region" description="Low complexity" evidence="1">
    <location>
        <begin position="139"/>
        <end position="174"/>
    </location>
</feature>
<accession>A0AAE8MTR9</accession>
<name>A0AAE8MTR9_9PEZI</name>
<dbReference type="Pfam" id="PF10544">
    <property type="entry name" value="T5orf172"/>
    <property type="match status" value="1"/>
</dbReference>
<feature type="compositionally biased region" description="Polar residues" evidence="1">
    <location>
        <begin position="185"/>
        <end position="194"/>
    </location>
</feature>
<feature type="region of interest" description="Disordered" evidence="1">
    <location>
        <begin position="257"/>
        <end position="294"/>
    </location>
</feature>
<organism evidence="3 4">
    <name type="scientific">Cephalotrichum gorgonifer</name>
    <dbReference type="NCBI Taxonomy" id="2041049"/>
    <lineage>
        <taxon>Eukaryota</taxon>
        <taxon>Fungi</taxon>
        <taxon>Dikarya</taxon>
        <taxon>Ascomycota</taxon>
        <taxon>Pezizomycotina</taxon>
        <taxon>Sordariomycetes</taxon>
        <taxon>Hypocreomycetidae</taxon>
        <taxon>Microascales</taxon>
        <taxon>Microascaceae</taxon>
        <taxon>Cephalotrichum</taxon>
    </lineage>
</organism>
<dbReference type="InterPro" id="IPR053006">
    <property type="entry name" value="Meiosis_regulatory"/>
</dbReference>